<dbReference type="Pfam" id="PF13616">
    <property type="entry name" value="Rotamase_3"/>
    <property type="match status" value="1"/>
</dbReference>
<dbReference type="Proteomes" id="UP000324133">
    <property type="component" value="Unassembled WGS sequence"/>
</dbReference>
<dbReference type="InterPro" id="IPR027304">
    <property type="entry name" value="Trigger_fact/SurA_dom_sf"/>
</dbReference>
<proteinExistence type="inferred from homology"/>
<comment type="caution">
    <text evidence="14">The sequence shown here is derived from an EMBL/GenBank/DDBJ whole genome shotgun (WGS) entry which is preliminary data.</text>
</comment>
<evidence type="ECO:0000313" key="14">
    <source>
        <dbReference type="EMBL" id="KAA3440377.1"/>
    </source>
</evidence>
<dbReference type="PANTHER" id="PTHR47529">
    <property type="entry name" value="PEPTIDYL-PROLYL CIS-TRANS ISOMERASE D"/>
    <property type="match status" value="1"/>
</dbReference>
<comment type="similarity">
    <text evidence="8">Belongs to the PpiD chaperone family.</text>
</comment>
<dbReference type="SUPFAM" id="SSF54534">
    <property type="entry name" value="FKBP-like"/>
    <property type="match status" value="1"/>
</dbReference>
<evidence type="ECO:0000256" key="8">
    <source>
        <dbReference type="ARBA" id="ARBA00038408"/>
    </source>
</evidence>
<dbReference type="OrthoDB" id="9812372at2"/>
<evidence type="ECO:0000256" key="1">
    <source>
        <dbReference type="ARBA" id="ARBA00004382"/>
    </source>
</evidence>
<dbReference type="PANTHER" id="PTHR47529:SF1">
    <property type="entry name" value="PERIPLASMIC CHAPERONE PPID"/>
    <property type="match status" value="1"/>
</dbReference>
<gene>
    <name evidence="14" type="ORF">FOA19_06920</name>
</gene>
<reference evidence="14 15" key="1">
    <citation type="submission" date="2019-07" db="EMBL/GenBank/DDBJ databases">
        <title>Rufibacter sp. nov., isolated from lake sediment.</title>
        <authorList>
            <person name="Qu J.-H."/>
        </authorList>
    </citation>
    <scope>NUCLEOTIDE SEQUENCE [LARGE SCALE GENOMIC DNA]</scope>
    <source>
        <strain evidence="14 15">NBS58-1</strain>
    </source>
</reference>
<dbReference type="PROSITE" id="PS50198">
    <property type="entry name" value="PPIC_PPIASE_2"/>
    <property type="match status" value="1"/>
</dbReference>
<keyword evidence="11 14" id="KW-0413">Isomerase</keyword>
<dbReference type="AlphaFoldDB" id="A0A5B6TLZ0"/>
<evidence type="ECO:0000256" key="3">
    <source>
        <dbReference type="ARBA" id="ARBA00022519"/>
    </source>
</evidence>
<evidence type="ECO:0000313" key="15">
    <source>
        <dbReference type="Proteomes" id="UP000324133"/>
    </source>
</evidence>
<feature type="transmembrane region" description="Helical" evidence="12">
    <location>
        <begin position="12"/>
        <end position="32"/>
    </location>
</feature>
<keyword evidence="2" id="KW-1003">Cell membrane</keyword>
<evidence type="ECO:0000256" key="5">
    <source>
        <dbReference type="ARBA" id="ARBA00022989"/>
    </source>
</evidence>
<name>A0A5B6TLZ0_9BACT</name>
<dbReference type="InterPro" id="IPR052029">
    <property type="entry name" value="PpiD_chaperone"/>
</dbReference>
<keyword evidence="3" id="KW-0997">Cell inner membrane</keyword>
<dbReference type="InterPro" id="IPR000297">
    <property type="entry name" value="PPIase_PpiC"/>
</dbReference>
<evidence type="ECO:0000256" key="9">
    <source>
        <dbReference type="ARBA" id="ARBA00040743"/>
    </source>
</evidence>
<evidence type="ECO:0000256" key="12">
    <source>
        <dbReference type="SAM" id="Phobius"/>
    </source>
</evidence>
<dbReference type="GO" id="GO:0003755">
    <property type="term" value="F:peptidyl-prolyl cis-trans isomerase activity"/>
    <property type="evidence" value="ECO:0007669"/>
    <property type="project" value="UniProtKB-KW"/>
</dbReference>
<evidence type="ECO:0000256" key="7">
    <source>
        <dbReference type="ARBA" id="ARBA00023186"/>
    </source>
</evidence>
<dbReference type="EMBL" id="VKKY01000001">
    <property type="protein sequence ID" value="KAA3440377.1"/>
    <property type="molecule type" value="Genomic_DNA"/>
</dbReference>
<dbReference type="SUPFAM" id="SSF109998">
    <property type="entry name" value="Triger factor/SurA peptide-binding domain-like"/>
    <property type="match status" value="1"/>
</dbReference>
<keyword evidence="4 12" id="KW-0812">Transmembrane</keyword>
<organism evidence="14 15">
    <name type="scientific">Rufibacter hautae</name>
    <dbReference type="NCBI Taxonomy" id="2595005"/>
    <lineage>
        <taxon>Bacteria</taxon>
        <taxon>Pseudomonadati</taxon>
        <taxon>Bacteroidota</taxon>
        <taxon>Cytophagia</taxon>
        <taxon>Cytophagales</taxon>
        <taxon>Hymenobacteraceae</taxon>
        <taxon>Rufibacter</taxon>
    </lineage>
</organism>
<feature type="domain" description="PpiC" evidence="13">
    <location>
        <begin position="341"/>
        <end position="442"/>
    </location>
</feature>
<sequence length="701" mass="76191">MALINKIREKSGFAIGAIAIGLLIFIVLGDLLGPNSRLFGNNTAVGEVAGHEVSVQEFEAMFEEAKNNYANQYGRQPSEAELSSLREQTWNQLVFKYAFEDEFEKVGIGVSADEQVDMVQGRNVHPALKQMFTDPKTGQFSVEQVKQTLRNLGSMPPEQQAAWRKYEQDLATDRLRNKYYNLFTVSNYVTTEEAKRFNAEQNTKASITSLFVPYFSIADSTIKVTDDQLSEYLNKNKKKFEVEEGRSITYVTVPVSASKEDSTDYSKETSELAARFATTENDSLFVKAESETPFNPAYVAANELPEELKTQALEKGKLYGPFAQNGSFSLYKIMDVKEGGQASVRASHILIKPDNTTPEAKAAAKAKAQGILNQIKGGANFAALAAQHGTDGTASQGGDLGWFTEGRMVPAFEKAVFAAPGVGLLPNLVETDYGYHIVKITEPKTTKTYQVAQVTRALTPSDNSRELAFSRAGAIAASSTNLESFNKTIANEKGLSKVEAKNINASDRSINNLQNARELVRWAFSEDTKEGSVSPVITMDDQYVVAVLTGKREKGTAKVADVRDELTAAVRNELKGQKIKEKLASASGSLDQIAAKYGPDALVRPANDVTLGAATIPGLGLEPVAVGKTFGLKPGQRSAPIDGEGGIVIVQLNSLTPATPVADVASVKQQLQGTRAGRVQSALYEAVRKNAKIEDNRVRFF</sequence>
<evidence type="ECO:0000256" key="11">
    <source>
        <dbReference type="PROSITE-ProRule" id="PRU00278"/>
    </source>
</evidence>
<dbReference type="Pfam" id="PF13623">
    <property type="entry name" value="SurA_N_2"/>
    <property type="match status" value="1"/>
</dbReference>
<keyword evidence="11" id="KW-0697">Rotamase</keyword>
<dbReference type="GO" id="GO:0005886">
    <property type="term" value="C:plasma membrane"/>
    <property type="evidence" value="ECO:0007669"/>
    <property type="project" value="UniProtKB-SubCell"/>
</dbReference>
<evidence type="ECO:0000256" key="10">
    <source>
        <dbReference type="ARBA" id="ARBA00042775"/>
    </source>
</evidence>
<keyword evidence="15" id="KW-1185">Reference proteome</keyword>
<evidence type="ECO:0000256" key="2">
    <source>
        <dbReference type="ARBA" id="ARBA00022475"/>
    </source>
</evidence>
<comment type="subcellular location">
    <subcellularLocation>
        <location evidence="1">Cell inner membrane</location>
        <topology evidence="1">Single-pass type II membrane protein</topology>
        <orientation evidence="1">Periplasmic side</orientation>
    </subcellularLocation>
</comment>
<dbReference type="InterPro" id="IPR046357">
    <property type="entry name" value="PPIase_dom_sf"/>
</dbReference>
<keyword evidence="6 12" id="KW-0472">Membrane</keyword>
<evidence type="ECO:0000259" key="13">
    <source>
        <dbReference type="PROSITE" id="PS50198"/>
    </source>
</evidence>
<accession>A0A5B6TLZ0</accession>
<dbReference type="RefSeq" id="WP_149090012.1">
    <property type="nucleotide sequence ID" value="NZ_VKKY01000001.1"/>
</dbReference>
<protein>
    <recommendedName>
        <fullName evidence="9">Periplasmic chaperone PpiD</fullName>
    </recommendedName>
    <alternativeName>
        <fullName evidence="10">Periplasmic folding chaperone</fullName>
    </alternativeName>
</protein>
<keyword evidence="5 12" id="KW-1133">Transmembrane helix</keyword>
<dbReference type="Gene3D" id="3.10.50.40">
    <property type="match status" value="1"/>
</dbReference>
<evidence type="ECO:0000256" key="6">
    <source>
        <dbReference type="ARBA" id="ARBA00023136"/>
    </source>
</evidence>
<evidence type="ECO:0000256" key="4">
    <source>
        <dbReference type="ARBA" id="ARBA00022692"/>
    </source>
</evidence>
<keyword evidence="7" id="KW-0143">Chaperone</keyword>